<dbReference type="EMBL" id="ML178830">
    <property type="protein sequence ID" value="TFL00182.1"/>
    <property type="molecule type" value="Genomic_DNA"/>
</dbReference>
<evidence type="ECO:0000256" key="10">
    <source>
        <dbReference type="SAM" id="Phobius"/>
    </source>
</evidence>
<dbReference type="InterPro" id="IPR005828">
    <property type="entry name" value="MFS_sugar_transport-like"/>
</dbReference>
<dbReference type="NCBIfam" id="TIGR00879">
    <property type="entry name" value="SP"/>
    <property type="match status" value="1"/>
</dbReference>
<feature type="transmembrane region" description="Helical" evidence="10">
    <location>
        <begin position="12"/>
        <end position="37"/>
    </location>
</feature>
<dbReference type="PANTHER" id="PTHR48022">
    <property type="entry name" value="PLASTIDIC GLUCOSE TRANSPORTER 4"/>
    <property type="match status" value="1"/>
</dbReference>
<dbReference type="InterPro" id="IPR020846">
    <property type="entry name" value="MFS_dom"/>
</dbReference>
<dbReference type="GO" id="GO:0005351">
    <property type="term" value="F:carbohydrate:proton symporter activity"/>
    <property type="evidence" value="ECO:0007669"/>
    <property type="project" value="TreeGrafter"/>
</dbReference>
<evidence type="ECO:0000256" key="3">
    <source>
        <dbReference type="ARBA" id="ARBA00022448"/>
    </source>
</evidence>
<feature type="domain" description="Major facilitator superfamily (MFS) profile" evidence="11">
    <location>
        <begin position="16"/>
        <end position="465"/>
    </location>
</feature>
<dbReference type="InterPro" id="IPR003663">
    <property type="entry name" value="Sugar/inositol_transpt"/>
</dbReference>
<name>A0A5C3QEQ2_9AGAR</name>
<evidence type="ECO:0000313" key="12">
    <source>
        <dbReference type="EMBL" id="TFL00182.1"/>
    </source>
</evidence>
<keyword evidence="6 10" id="KW-0472">Membrane</keyword>
<keyword evidence="5 10" id="KW-1133">Transmembrane helix</keyword>
<accession>A0A5C3QEQ2</accession>
<feature type="transmembrane region" description="Helical" evidence="10">
    <location>
        <begin position="372"/>
        <end position="391"/>
    </location>
</feature>
<dbReference type="GO" id="GO:0016020">
    <property type="term" value="C:membrane"/>
    <property type="evidence" value="ECO:0007669"/>
    <property type="project" value="UniProtKB-SubCell"/>
</dbReference>
<evidence type="ECO:0000256" key="1">
    <source>
        <dbReference type="ARBA" id="ARBA00004141"/>
    </source>
</evidence>
<evidence type="ECO:0000259" key="11">
    <source>
        <dbReference type="PROSITE" id="PS50850"/>
    </source>
</evidence>
<feature type="transmembrane region" description="Helical" evidence="10">
    <location>
        <begin position="443"/>
        <end position="461"/>
    </location>
</feature>
<dbReference type="InterPro" id="IPR036259">
    <property type="entry name" value="MFS_trans_sf"/>
</dbReference>
<evidence type="ECO:0000313" key="13">
    <source>
        <dbReference type="Proteomes" id="UP000305067"/>
    </source>
</evidence>
<comment type="similarity">
    <text evidence="2 8">Belongs to the major facilitator superfamily. Sugar transporter (TC 2.A.1.1) family.</text>
</comment>
<feature type="transmembrane region" description="Helical" evidence="10">
    <location>
        <begin position="301"/>
        <end position="322"/>
    </location>
</feature>
<feature type="transmembrane region" description="Helical" evidence="10">
    <location>
        <begin position="111"/>
        <end position="130"/>
    </location>
</feature>
<dbReference type="CDD" id="cd17356">
    <property type="entry name" value="MFS_HXT"/>
    <property type="match status" value="1"/>
</dbReference>
<comment type="catalytic activity">
    <reaction evidence="7">
        <text>myo-inositol(out) + H(+)(out) = myo-inositol(in) + H(+)(in)</text>
        <dbReference type="Rhea" id="RHEA:60364"/>
        <dbReference type="ChEBI" id="CHEBI:15378"/>
        <dbReference type="ChEBI" id="CHEBI:17268"/>
    </reaction>
</comment>
<feature type="transmembrane region" description="Helical" evidence="10">
    <location>
        <begin position="57"/>
        <end position="77"/>
    </location>
</feature>
<evidence type="ECO:0000256" key="5">
    <source>
        <dbReference type="ARBA" id="ARBA00022989"/>
    </source>
</evidence>
<evidence type="ECO:0000256" key="2">
    <source>
        <dbReference type="ARBA" id="ARBA00010992"/>
    </source>
</evidence>
<feature type="transmembrane region" description="Helical" evidence="10">
    <location>
        <begin position="150"/>
        <end position="170"/>
    </location>
</feature>
<feature type="region of interest" description="Disordered" evidence="9">
    <location>
        <begin position="496"/>
        <end position="526"/>
    </location>
</feature>
<feature type="transmembrane region" description="Helical" evidence="10">
    <location>
        <begin position="329"/>
        <end position="352"/>
    </location>
</feature>
<proteinExistence type="inferred from homology"/>
<dbReference type="Pfam" id="PF00083">
    <property type="entry name" value="Sugar_tr"/>
    <property type="match status" value="1"/>
</dbReference>
<dbReference type="PROSITE" id="PS50850">
    <property type="entry name" value="MFS"/>
    <property type="match status" value="1"/>
</dbReference>
<evidence type="ECO:0000256" key="4">
    <source>
        <dbReference type="ARBA" id="ARBA00022692"/>
    </source>
</evidence>
<protein>
    <submittedName>
        <fullName evidence="12">General substrate transporter</fullName>
    </submittedName>
</protein>
<dbReference type="OrthoDB" id="4142200at2759"/>
<feature type="transmembrane region" description="Helical" evidence="10">
    <location>
        <begin position="176"/>
        <end position="195"/>
    </location>
</feature>
<gene>
    <name evidence="12" type="ORF">BDV98DRAFT_550557</name>
</gene>
<keyword evidence="13" id="KW-1185">Reference proteome</keyword>
<organism evidence="12 13">
    <name type="scientific">Pterulicium gracile</name>
    <dbReference type="NCBI Taxonomy" id="1884261"/>
    <lineage>
        <taxon>Eukaryota</taxon>
        <taxon>Fungi</taxon>
        <taxon>Dikarya</taxon>
        <taxon>Basidiomycota</taxon>
        <taxon>Agaricomycotina</taxon>
        <taxon>Agaricomycetes</taxon>
        <taxon>Agaricomycetidae</taxon>
        <taxon>Agaricales</taxon>
        <taxon>Pleurotineae</taxon>
        <taxon>Pterulaceae</taxon>
        <taxon>Pterulicium</taxon>
    </lineage>
</organism>
<evidence type="ECO:0000256" key="9">
    <source>
        <dbReference type="SAM" id="MobiDB-lite"/>
    </source>
</evidence>
<reference evidence="12 13" key="1">
    <citation type="journal article" date="2019" name="Nat. Ecol. Evol.">
        <title>Megaphylogeny resolves global patterns of mushroom evolution.</title>
        <authorList>
            <person name="Varga T."/>
            <person name="Krizsan K."/>
            <person name="Foldi C."/>
            <person name="Dima B."/>
            <person name="Sanchez-Garcia M."/>
            <person name="Sanchez-Ramirez S."/>
            <person name="Szollosi G.J."/>
            <person name="Szarkandi J.G."/>
            <person name="Papp V."/>
            <person name="Albert L."/>
            <person name="Andreopoulos W."/>
            <person name="Angelini C."/>
            <person name="Antonin V."/>
            <person name="Barry K.W."/>
            <person name="Bougher N.L."/>
            <person name="Buchanan P."/>
            <person name="Buyck B."/>
            <person name="Bense V."/>
            <person name="Catcheside P."/>
            <person name="Chovatia M."/>
            <person name="Cooper J."/>
            <person name="Damon W."/>
            <person name="Desjardin D."/>
            <person name="Finy P."/>
            <person name="Geml J."/>
            <person name="Haridas S."/>
            <person name="Hughes K."/>
            <person name="Justo A."/>
            <person name="Karasinski D."/>
            <person name="Kautmanova I."/>
            <person name="Kiss B."/>
            <person name="Kocsube S."/>
            <person name="Kotiranta H."/>
            <person name="LaButti K.M."/>
            <person name="Lechner B.E."/>
            <person name="Liimatainen K."/>
            <person name="Lipzen A."/>
            <person name="Lukacs Z."/>
            <person name="Mihaltcheva S."/>
            <person name="Morgado L.N."/>
            <person name="Niskanen T."/>
            <person name="Noordeloos M.E."/>
            <person name="Ohm R.A."/>
            <person name="Ortiz-Santana B."/>
            <person name="Ovrebo C."/>
            <person name="Racz N."/>
            <person name="Riley R."/>
            <person name="Savchenko A."/>
            <person name="Shiryaev A."/>
            <person name="Soop K."/>
            <person name="Spirin V."/>
            <person name="Szebenyi C."/>
            <person name="Tomsovsky M."/>
            <person name="Tulloss R.E."/>
            <person name="Uehling J."/>
            <person name="Grigoriev I.V."/>
            <person name="Vagvolgyi C."/>
            <person name="Papp T."/>
            <person name="Martin F.M."/>
            <person name="Miettinen O."/>
            <person name="Hibbett D.S."/>
            <person name="Nagy L.G."/>
        </authorList>
    </citation>
    <scope>NUCLEOTIDE SEQUENCE [LARGE SCALE GENOMIC DNA]</scope>
    <source>
        <strain evidence="12 13">CBS 309.79</strain>
    </source>
</reference>
<keyword evidence="3 8" id="KW-0813">Transport</keyword>
<comment type="subcellular location">
    <subcellularLocation>
        <location evidence="1">Membrane</location>
        <topology evidence="1">Multi-pass membrane protein</topology>
    </subcellularLocation>
</comment>
<sequence length="526" mass="57941">MLDSYNARIAGNPYLVGTFACIGGALFGFDISSMSAILNNNAYAEQYGSPGPDAQGAIVASMPAGSLCGALIVSFLADRIGRKKSIILAGLIWIVGSILQCASVNRGMLVVGRVIAGVAVGIASAVVPVYQSELTPPAIRGRMVSFQQWAITWGILIQYFIGFGCSYLEGPKSFRIPWGLQMLPAVILSSGMLLFPESPRWLYDHHREEEALQLLADLHGKGNRSDPLVVLEYEEIKAQVEFERAEGAKSYMDLVKPGMIRRVHLGTSLQMWSQLSGMNIMMYYIVYVFEGAGITGRRANLVSSSINYVLNVVMTIPAIIFIDKWGRRPMLLVGMALMGTWLYLVGGLQARFGNWGLSESGDRIWLVEGNQAATNAIIACSYLFVCSFAITMGPVSWTYPAEIFPMRVRAKAVSFSTATNWTFNTALAFAVPPGLASIAWKTYFIFGTFNFAGWLHVFFMFPETAGRTLEEVEEIFAQGHKFAAWKIKREVGRRMAEQARESGKIDHKQHTYDHDGKVTPPQQTAV</sequence>
<evidence type="ECO:0000256" key="8">
    <source>
        <dbReference type="RuleBase" id="RU003346"/>
    </source>
</evidence>
<dbReference type="InterPro" id="IPR005829">
    <property type="entry name" value="Sugar_transporter_CS"/>
</dbReference>
<dbReference type="InterPro" id="IPR050360">
    <property type="entry name" value="MFS_Sugar_Transporters"/>
</dbReference>
<dbReference type="PANTHER" id="PTHR48022:SF35">
    <property type="entry name" value="MAJOR FACILITATOR SUPERFAMILY (MFS) PROFILE DOMAIN-CONTAINING PROTEIN"/>
    <property type="match status" value="1"/>
</dbReference>
<dbReference type="PRINTS" id="PR00171">
    <property type="entry name" value="SUGRTRNSPORT"/>
</dbReference>
<dbReference type="STRING" id="1884261.A0A5C3QEQ2"/>
<dbReference type="Proteomes" id="UP000305067">
    <property type="component" value="Unassembled WGS sequence"/>
</dbReference>
<feature type="compositionally biased region" description="Basic and acidic residues" evidence="9">
    <location>
        <begin position="496"/>
        <end position="517"/>
    </location>
</feature>
<dbReference type="Gene3D" id="1.20.1250.20">
    <property type="entry name" value="MFS general substrate transporter like domains"/>
    <property type="match status" value="1"/>
</dbReference>
<evidence type="ECO:0000256" key="6">
    <source>
        <dbReference type="ARBA" id="ARBA00023136"/>
    </source>
</evidence>
<dbReference type="PROSITE" id="PS00216">
    <property type="entry name" value="SUGAR_TRANSPORT_1"/>
    <property type="match status" value="2"/>
</dbReference>
<dbReference type="FunFam" id="1.20.1250.20:FF:000026">
    <property type="entry name" value="MFS quinate transporter QutD"/>
    <property type="match status" value="1"/>
</dbReference>
<dbReference type="AlphaFoldDB" id="A0A5C3QEQ2"/>
<evidence type="ECO:0000256" key="7">
    <source>
        <dbReference type="ARBA" id="ARBA00049119"/>
    </source>
</evidence>
<dbReference type="PROSITE" id="PS00217">
    <property type="entry name" value="SUGAR_TRANSPORT_2"/>
    <property type="match status" value="1"/>
</dbReference>
<feature type="transmembrane region" description="Helical" evidence="10">
    <location>
        <begin position="269"/>
        <end position="289"/>
    </location>
</feature>
<dbReference type="SUPFAM" id="SSF103473">
    <property type="entry name" value="MFS general substrate transporter"/>
    <property type="match status" value="1"/>
</dbReference>
<keyword evidence="4 10" id="KW-0812">Transmembrane</keyword>